<dbReference type="InterPro" id="IPR029044">
    <property type="entry name" value="Nucleotide-diphossugar_trans"/>
</dbReference>
<dbReference type="Proteomes" id="UP001084197">
    <property type="component" value="Unassembled WGS sequence"/>
</dbReference>
<dbReference type="InterPro" id="IPR003329">
    <property type="entry name" value="Cytidylyl_trans"/>
</dbReference>
<comment type="caution">
    <text evidence="1">The sequence shown here is derived from an EMBL/GenBank/DDBJ whole genome shotgun (WGS) entry which is preliminary data.</text>
</comment>
<protein>
    <submittedName>
        <fullName evidence="1">Glycosyltransferase family protein</fullName>
    </submittedName>
</protein>
<sequence length="241" mass="27839">MKTTVIIQARMGSSRLPGKILKPLGDSSILDYVVSRCQMIEQIDTVVVATSDQPADDQVQDWCKHNGISYFRGSEHDVLARYYNCAKQYPADVIIRVTADCPFVDYHLATKLLAEMDHNRFDYIKLAGELVRGFNVELFSYRALSYIFKHGHQERHREHVTYYGYEYPEQFKYKTVQAPSYLCHPELRVTVDTIEDYQMVEQITRQCTTNKYVSSEEVVAFLLANPKVASINAHVKQKPVR</sequence>
<name>A0A9J6R902_9BACI</name>
<organism evidence="1 2">
    <name type="scientific">Natronobacillus azotifigens</name>
    <dbReference type="NCBI Taxonomy" id="472978"/>
    <lineage>
        <taxon>Bacteria</taxon>
        <taxon>Bacillati</taxon>
        <taxon>Bacillota</taxon>
        <taxon>Bacilli</taxon>
        <taxon>Bacillales</taxon>
        <taxon>Bacillaceae</taxon>
        <taxon>Natronobacillus</taxon>
    </lineage>
</organism>
<dbReference type="CDD" id="cd02518">
    <property type="entry name" value="GT2_SpsF"/>
    <property type="match status" value="1"/>
</dbReference>
<dbReference type="Gene3D" id="3.90.550.10">
    <property type="entry name" value="Spore Coat Polysaccharide Biosynthesis Protein SpsA, Chain A"/>
    <property type="match status" value="1"/>
</dbReference>
<dbReference type="EMBL" id="JAPRAT010000003">
    <property type="protein sequence ID" value="MCZ0702101.1"/>
    <property type="molecule type" value="Genomic_DNA"/>
</dbReference>
<dbReference type="PANTHER" id="PTHR42866">
    <property type="entry name" value="3-DEOXY-MANNO-OCTULOSONATE CYTIDYLYLTRANSFERASE"/>
    <property type="match status" value="1"/>
</dbReference>
<dbReference type="Pfam" id="PF02348">
    <property type="entry name" value="CTP_transf_3"/>
    <property type="match status" value="1"/>
</dbReference>
<dbReference type="RefSeq" id="WP_268778869.1">
    <property type="nucleotide sequence ID" value="NZ_JAPRAT010000003.1"/>
</dbReference>
<proteinExistence type="predicted"/>
<evidence type="ECO:0000313" key="2">
    <source>
        <dbReference type="Proteomes" id="UP001084197"/>
    </source>
</evidence>
<accession>A0A9J6R902</accession>
<dbReference type="AlphaFoldDB" id="A0A9J6R902"/>
<gene>
    <name evidence="1" type="ORF">OWO01_02615</name>
</gene>
<dbReference type="SUPFAM" id="SSF53448">
    <property type="entry name" value="Nucleotide-diphospho-sugar transferases"/>
    <property type="match status" value="1"/>
</dbReference>
<reference evidence="1" key="1">
    <citation type="submission" date="2022-11" db="EMBL/GenBank/DDBJ databases">
        <title>WGS of Natronobacillus azotifigens 24KS-1, an anaerobic diazotrophic haloalkaliphile from soda-rich habitats.</title>
        <authorList>
            <person name="Sorokin D.Y."/>
            <person name="Merkel A.Y."/>
        </authorList>
    </citation>
    <scope>NUCLEOTIDE SEQUENCE</scope>
    <source>
        <strain evidence="1">24KS-1</strain>
    </source>
</reference>
<dbReference type="PANTHER" id="PTHR42866:SF1">
    <property type="entry name" value="SPORE COAT POLYSACCHARIDE BIOSYNTHESIS PROTEIN SPSF"/>
    <property type="match status" value="1"/>
</dbReference>
<dbReference type="GO" id="GO:0005829">
    <property type="term" value="C:cytosol"/>
    <property type="evidence" value="ECO:0007669"/>
    <property type="project" value="TreeGrafter"/>
</dbReference>
<keyword evidence="2" id="KW-1185">Reference proteome</keyword>
<evidence type="ECO:0000313" key="1">
    <source>
        <dbReference type="EMBL" id="MCZ0702101.1"/>
    </source>
</evidence>